<evidence type="ECO:0000256" key="6">
    <source>
        <dbReference type="ARBA" id="ARBA00023136"/>
    </source>
</evidence>
<dbReference type="EMBL" id="JBHSHC010000044">
    <property type="protein sequence ID" value="MFC4767053.1"/>
    <property type="molecule type" value="Genomic_DNA"/>
</dbReference>
<comment type="subunit">
    <text evidence="8">Interacts with CtaA.</text>
</comment>
<evidence type="ECO:0000313" key="9">
    <source>
        <dbReference type="EMBL" id="MFC4767053.1"/>
    </source>
</evidence>
<sequence length="317" mass="34880">MEQQISYTATTNRAMEPGPFSEINRTGTWRDYVTVTKLGITMGNMIAVFAGYWLGTRTAIKTGLIDSFDVLTMILAIVGTALVIMAGTSLNNYIDRDLDQQMERTRNRPTATGSLTPNKVLIFGVILAMIGTGMLFVVNALTAVLGLVGLFVYVVVYTMWLKRTSTLSTVIGGISGAIPPIMGYAAAANVLDASAWAIFAFMFLWQPPHFLALAMRRVEDYRAGGIPLLPVLYGFEVTKRQSLRYVAAMVPVTFILYGLGTVGLGYLIAAIVLGIGYLYISVVAFYTKDDMKWAQKSFRYSLIYMTTLFVMMIFSAN</sequence>
<comment type="miscellaneous">
    <text evidence="8">Carbon 2 of the heme B porphyrin ring is defined according to the Fischer nomenclature.</text>
</comment>
<comment type="pathway">
    <text evidence="8">Porphyrin-containing compound metabolism; heme O biosynthesis; heme O from protoheme: step 1/1.</text>
</comment>
<dbReference type="NCBIfam" id="NF003348">
    <property type="entry name" value="PRK04375.1-1"/>
    <property type="match status" value="1"/>
</dbReference>
<organism evidence="9 10">
    <name type="scientific">Effusibacillus consociatus</name>
    <dbReference type="NCBI Taxonomy" id="1117041"/>
    <lineage>
        <taxon>Bacteria</taxon>
        <taxon>Bacillati</taxon>
        <taxon>Bacillota</taxon>
        <taxon>Bacilli</taxon>
        <taxon>Bacillales</taxon>
        <taxon>Alicyclobacillaceae</taxon>
        <taxon>Effusibacillus</taxon>
    </lineage>
</organism>
<name>A0ABV9Q021_9BACL</name>
<dbReference type="PANTHER" id="PTHR43448:SF2">
    <property type="entry name" value="PROTOHEME IX FARNESYLTRANSFERASE, MITOCHONDRIAL"/>
    <property type="match status" value="1"/>
</dbReference>
<reference evidence="10" key="1">
    <citation type="journal article" date="2019" name="Int. J. Syst. Evol. Microbiol.">
        <title>The Global Catalogue of Microorganisms (GCM) 10K type strain sequencing project: providing services to taxonomists for standard genome sequencing and annotation.</title>
        <authorList>
            <consortium name="The Broad Institute Genomics Platform"/>
            <consortium name="The Broad Institute Genome Sequencing Center for Infectious Disease"/>
            <person name="Wu L."/>
            <person name="Ma J."/>
        </authorList>
    </citation>
    <scope>NUCLEOTIDE SEQUENCE [LARGE SCALE GENOMIC DNA]</scope>
    <source>
        <strain evidence="10">WYCCWR 12678</strain>
    </source>
</reference>
<feature type="transmembrane region" description="Helical" evidence="8">
    <location>
        <begin position="266"/>
        <end position="286"/>
    </location>
</feature>
<evidence type="ECO:0000256" key="4">
    <source>
        <dbReference type="ARBA" id="ARBA00022989"/>
    </source>
</evidence>
<keyword evidence="10" id="KW-1185">Reference proteome</keyword>
<evidence type="ECO:0000256" key="7">
    <source>
        <dbReference type="ARBA" id="ARBA00047690"/>
    </source>
</evidence>
<evidence type="ECO:0000256" key="2">
    <source>
        <dbReference type="ARBA" id="ARBA00022679"/>
    </source>
</evidence>
<keyword evidence="4 8" id="KW-1133">Transmembrane helix</keyword>
<feature type="transmembrane region" description="Helical" evidence="8">
    <location>
        <begin position="115"/>
        <end position="137"/>
    </location>
</feature>
<dbReference type="HAMAP" id="MF_00154">
    <property type="entry name" value="CyoE_CtaB"/>
    <property type="match status" value="1"/>
</dbReference>
<dbReference type="EC" id="2.5.1.141" evidence="8"/>
<feature type="transmembrane region" description="Helical" evidence="8">
    <location>
        <begin position="167"/>
        <end position="187"/>
    </location>
</feature>
<evidence type="ECO:0000256" key="5">
    <source>
        <dbReference type="ARBA" id="ARBA00023133"/>
    </source>
</evidence>
<feature type="transmembrane region" description="Helical" evidence="8">
    <location>
        <begin position="242"/>
        <end position="260"/>
    </location>
</feature>
<evidence type="ECO:0000256" key="8">
    <source>
        <dbReference type="HAMAP-Rule" id="MF_00154"/>
    </source>
</evidence>
<comment type="subcellular location">
    <subcellularLocation>
        <location evidence="8">Cell membrane</location>
        <topology evidence="8">Multi-pass membrane protein</topology>
    </subcellularLocation>
    <subcellularLocation>
        <location evidence="1">Membrane</location>
        <topology evidence="1">Multi-pass membrane protein</topology>
    </subcellularLocation>
</comment>
<dbReference type="InterPro" id="IPR044878">
    <property type="entry name" value="UbiA_sf"/>
</dbReference>
<comment type="similarity">
    <text evidence="8">Belongs to the UbiA prenyltransferase family. Protoheme IX farnesyltransferase subfamily.</text>
</comment>
<feature type="transmembrane region" description="Helical" evidence="8">
    <location>
        <begin position="298"/>
        <end position="316"/>
    </location>
</feature>
<dbReference type="RefSeq" id="WP_380024938.1">
    <property type="nucleotide sequence ID" value="NZ_JBHSHC010000044.1"/>
</dbReference>
<evidence type="ECO:0000256" key="1">
    <source>
        <dbReference type="ARBA" id="ARBA00004141"/>
    </source>
</evidence>
<keyword evidence="6 8" id="KW-0472">Membrane</keyword>
<dbReference type="GO" id="GO:0008495">
    <property type="term" value="F:protoheme IX farnesyltransferase activity"/>
    <property type="evidence" value="ECO:0007669"/>
    <property type="project" value="UniProtKB-EC"/>
</dbReference>
<dbReference type="Gene3D" id="1.10.357.140">
    <property type="entry name" value="UbiA prenyltransferase"/>
    <property type="match status" value="1"/>
</dbReference>
<feature type="transmembrane region" description="Helical" evidence="8">
    <location>
        <begin position="143"/>
        <end position="160"/>
    </location>
</feature>
<feature type="transmembrane region" description="Helical" evidence="8">
    <location>
        <begin position="35"/>
        <end position="54"/>
    </location>
</feature>
<accession>A0ABV9Q021</accession>
<comment type="catalytic activity">
    <reaction evidence="7 8">
        <text>heme b + (2E,6E)-farnesyl diphosphate + H2O = Fe(II)-heme o + diphosphate</text>
        <dbReference type="Rhea" id="RHEA:28070"/>
        <dbReference type="ChEBI" id="CHEBI:15377"/>
        <dbReference type="ChEBI" id="CHEBI:33019"/>
        <dbReference type="ChEBI" id="CHEBI:60344"/>
        <dbReference type="ChEBI" id="CHEBI:60530"/>
        <dbReference type="ChEBI" id="CHEBI:175763"/>
        <dbReference type="EC" id="2.5.1.141"/>
    </reaction>
</comment>
<dbReference type="PANTHER" id="PTHR43448">
    <property type="entry name" value="PROTOHEME IX FARNESYLTRANSFERASE, MITOCHONDRIAL"/>
    <property type="match status" value="1"/>
</dbReference>
<dbReference type="InterPro" id="IPR000537">
    <property type="entry name" value="UbiA_prenyltransferase"/>
</dbReference>
<evidence type="ECO:0000313" key="10">
    <source>
        <dbReference type="Proteomes" id="UP001596002"/>
    </source>
</evidence>
<gene>
    <name evidence="9" type="primary">cyoE</name>
    <name evidence="8" type="synonym">ctaB</name>
    <name evidence="9" type="ORF">ACFO8Q_06690</name>
</gene>
<comment type="function">
    <text evidence="8">Converts heme B (protoheme IX) to heme O by substitution of the vinyl group on carbon 2 of heme B porphyrin ring with a hydroxyethyl farnesyl side group.</text>
</comment>
<feature type="transmembrane region" description="Helical" evidence="8">
    <location>
        <begin position="74"/>
        <end position="94"/>
    </location>
</feature>
<dbReference type="CDD" id="cd13957">
    <property type="entry name" value="PT_UbiA_Cox10"/>
    <property type="match status" value="1"/>
</dbReference>
<evidence type="ECO:0000256" key="3">
    <source>
        <dbReference type="ARBA" id="ARBA00022692"/>
    </source>
</evidence>
<dbReference type="NCBIfam" id="TIGR01473">
    <property type="entry name" value="cyoE_ctaB"/>
    <property type="match status" value="1"/>
</dbReference>
<feature type="transmembrane region" description="Helical" evidence="8">
    <location>
        <begin position="193"/>
        <end position="214"/>
    </location>
</feature>
<dbReference type="InterPro" id="IPR006369">
    <property type="entry name" value="Protohaem_IX_farnesylTrfase"/>
</dbReference>
<protein>
    <recommendedName>
        <fullName evidence="8">Protoheme IX farnesyltransferase</fullName>
        <ecNumber evidence="8">2.5.1.141</ecNumber>
    </recommendedName>
    <alternativeName>
        <fullName evidence="8">Heme B farnesyltransferase</fullName>
    </alternativeName>
    <alternativeName>
        <fullName evidence="8">Heme O synthase</fullName>
    </alternativeName>
</protein>
<dbReference type="Proteomes" id="UP001596002">
    <property type="component" value="Unassembled WGS sequence"/>
</dbReference>
<keyword evidence="8" id="KW-1003">Cell membrane</keyword>
<dbReference type="InterPro" id="IPR030470">
    <property type="entry name" value="UbiA_prenylTrfase_CS"/>
</dbReference>
<keyword evidence="2 8" id="KW-0808">Transferase</keyword>
<keyword evidence="5 8" id="KW-0350">Heme biosynthesis</keyword>
<dbReference type="PROSITE" id="PS00943">
    <property type="entry name" value="UBIA"/>
    <property type="match status" value="1"/>
</dbReference>
<keyword evidence="3 8" id="KW-0812">Transmembrane</keyword>
<dbReference type="Pfam" id="PF01040">
    <property type="entry name" value="UbiA"/>
    <property type="match status" value="1"/>
</dbReference>
<proteinExistence type="inferred from homology"/>
<comment type="caution">
    <text evidence="9">The sequence shown here is derived from an EMBL/GenBank/DDBJ whole genome shotgun (WGS) entry which is preliminary data.</text>
</comment>